<dbReference type="SUPFAM" id="SSF53822">
    <property type="entry name" value="Periplasmic binding protein-like I"/>
    <property type="match status" value="1"/>
</dbReference>
<comment type="caution">
    <text evidence="4">The sequence shown here is derived from an EMBL/GenBank/DDBJ whole genome shotgun (WGS) entry which is preliminary data.</text>
</comment>
<organism evidence="4 5">
    <name type="scientific">Shewanella algidipiscicola</name>
    <dbReference type="NCBI Taxonomy" id="614070"/>
    <lineage>
        <taxon>Bacteria</taxon>
        <taxon>Pseudomonadati</taxon>
        <taxon>Pseudomonadota</taxon>
        <taxon>Gammaproteobacteria</taxon>
        <taxon>Alteromonadales</taxon>
        <taxon>Shewanellaceae</taxon>
        <taxon>Shewanella</taxon>
    </lineage>
</organism>
<evidence type="ECO:0000256" key="2">
    <source>
        <dbReference type="ARBA" id="ARBA00007639"/>
    </source>
</evidence>
<comment type="similarity">
    <text evidence="2">Belongs to the bacterial solute-binding protein 2 family.</text>
</comment>
<accession>A0ABQ4NTA9</accession>
<dbReference type="Proteomes" id="UP000761574">
    <property type="component" value="Unassembled WGS sequence"/>
</dbReference>
<evidence type="ECO:0000256" key="1">
    <source>
        <dbReference type="ARBA" id="ARBA00004418"/>
    </source>
</evidence>
<reference evidence="4 5" key="1">
    <citation type="submission" date="2021-05" db="EMBL/GenBank/DDBJ databases">
        <title>Molecular characterization for Shewanella algae harboring chromosomal blaOXA-55-like strains isolated from clinical and environment sample.</title>
        <authorList>
            <person name="Ohama Y."/>
            <person name="Aoki K."/>
            <person name="Harada S."/>
            <person name="Moriya K."/>
            <person name="Ishii Y."/>
            <person name="Tateda K."/>
        </authorList>
    </citation>
    <scope>NUCLEOTIDE SEQUENCE [LARGE SCALE GENOMIC DNA]</scope>
    <source>
        <strain evidence="4 5">LMG 23746</strain>
    </source>
</reference>
<dbReference type="EMBL" id="BPFB01000075">
    <property type="protein sequence ID" value="GIU02795.1"/>
    <property type="molecule type" value="Genomic_DNA"/>
</dbReference>
<dbReference type="Gene3D" id="3.40.50.2300">
    <property type="match status" value="2"/>
</dbReference>
<dbReference type="PANTHER" id="PTHR30036">
    <property type="entry name" value="D-XYLOSE-BINDING PERIPLASMIC PROTEIN"/>
    <property type="match status" value="1"/>
</dbReference>
<keyword evidence="5" id="KW-1185">Reference proteome</keyword>
<dbReference type="Pfam" id="PF13407">
    <property type="entry name" value="Peripla_BP_4"/>
    <property type="match status" value="1"/>
</dbReference>
<evidence type="ECO:0000313" key="4">
    <source>
        <dbReference type="EMBL" id="GIU02795.1"/>
    </source>
</evidence>
<evidence type="ECO:0000313" key="5">
    <source>
        <dbReference type="Proteomes" id="UP000761574"/>
    </source>
</evidence>
<dbReference type="InterPro" id="IPR050555">
    <property type="entry name" value="Bact_Solute-Bind_Prot2"/>
</dbReference>
<dbReference type="InterPro" id="IPR028082">
    <property type="entry name" value="Peripla_BP_I"/>
</dbReference>
<protein>
    <submittedName>
        <fullName evidence="4">Sugar ABC transporter substrate-binding protein</fullName>
    </submittedName>
</protein>
<dbReference type="PANTHER" id="PTHR30036:SF7">
    <property type="entry name" value="ABC TRANSPORTER PERIPLASMIC-BINDING PROTEIN YPHF"/>
    <property type="match status" value="1"/>
</dbReference>
<comment type="subcellular location">
    <subcellularLocation>
        <location evidence="1">Periplasm</location>
    </subcellularLocation>
</comment>
<dbReference type="InterPro" id="IPR025997">
    <property type="entry name" value="SBP_2_dom"/>
</dbReference>
<proteinExistence type="inferred from homology"/>
<name>A0ABQ4NTA9_9GAMM</name>
<sequence>MARALVIFIVLTLLPIFSASGKDLRFAVVPKFYSTFFDQSGNGCKEAAAQIAGVECIYRGPKVANVRMQDRIIEQLIDEGVDGIAVAVTQSKFLAENSLKKAKKAGIPIITYDSDFDISPQNNYHSLRLAYIGTDNFELGKALGEELKKLRPNGGTLVIQTGRPDSPNLNQRIMGIRSALSGKSYDAAPGLLLKNDRGWTEVREPFSNFDQLTQAVKQMESVMKGKPIKADSFIAVGGWPQNNVDLYRSMITPFKDKIDNKEVIIIMTDAAPRQLTMLQEQLAHINIGQSPYEMGRKAILTLHKIVTKQQYDKMIYTPMRFCTQQNYDTCAKLQPMEAMAN</sequence>
<feature type="domain" description="Periplasmic binding protein" evidence="3">
    <location>
        <begin position="26"/>
        <end position="309"/>
    </location>
</feature>
<evidence type="ECO:0000259" key="3">
    <source>
        <dbReference type="Pfam" id="PF13407"/>
    </source>
</evidence>
<gene>
    <name evidence="4" type="ORF">TUM4630_35150</name>
</gene>